<dbReference type="EMBL" id="NIDF01000281">
    <property type="protein sequence ID" value="TYJ51304.1"/>
    <property type="molecule type" value="Genomic_DNA"/>
</dbReference>
<name>A0A5D3AJX3_9TREE</name>
<accession>A0A5D3AJX3</accession>
<dbReference type="Proteomes" id="UP000322245">
    <property type="component" value="Unassembled WGS sequence"/>
</dbReference>
<protein>
    <submittedName>
        <fullName evidence="2">Uncharacterized protein</fullName>
    </submittedName>
</protein>
<evidence type="ECO:0000313" key="3">
    <source>
        <dbReference type="Proteomes" id="UP000322245"/>
    </source>
</evidence>
<sequence>MFIPTLLSIVLSILAFARAAQFSNPIRDEAFISMNSGTDRQMFAQPIDLSQFSTEGPIFGSPLAKGQIIDGPSGE</sequence>
<keyword evidence="1" id="KW-0732">Signal</keyword>
<organism evidence="2 3">
    <name type="scientific">Cryptococcus floricola</name>
    <dbReference type="NCBI Taxonomy" id="2591691"/>
    <lineage>
        <taxon>Eukaryota</taxon>
        <taxon>Fungi</taxon>
        <taxon>Dikarya</taxon>
        <taxon>Basidiomycota</taxon>
        <taxon>Agaricomycotina</taxon>
        <taxon>Tremellomycetes</taxon>
        <taxon>Tremellales</taxon>
        <taxon>Cryptococcaceae</taxon>
        <taxon>Cryptococcus</taxon>
    </lineage>
</organism>
<keyword evidence="3" id="KW-1185">Reference proteome</keyword>
<evidence type="ECO:0000313" key="2">
    <source>
        <dbReference type="EMBL" id="TYJ51304.1"/>
    </source>
</evidence>
<feature type="signal peptide" evidence="1">
    <location>
        <begin position="1"/>
        <end position="19"/>
    </location>
</feature>
<reference evidence="2 3" key="1">
    <citation type="submission" date="2017-05" db="EMBL/GenBank/DDBJ databases">
        <title>The Genome Sequence of Tsuchiyaea wingfieldii DSM 27421.</title>
        <authorList>
            <person name="Cuomo C."/>
            <person name="Passer A."/>
            <person name="Billmyre B."/>
            <person name="Heitman J."/>
        </authorList>
    </citation>
    <scope>NUCLEOTIDE SEQUENCE [LARGE SCALE GENOMIC DNA]</scope>
    <source>
        <strain evidence="2 3">DSM 27421</strain>
    </source>
</reference>
<dbReference type="AlphaFoldDB" id="A0A5D3AJX3"/>
<feature type="chain" id="PRO_5022971991" evidence="1">
    <location>
        <begin position="20"/>
        <end position="75"/>
    </location>
</feature>
<gene>
    <name evidence="2" type="ORF">B9479_008130</name>
</gene>
<proteinExistence type="predicted"/>
<evidence type="ECO:0000256" key="1">
    <source>
        <dbReference type="SAM" id="SignalP"/>
    </source>
</evidence>
<comment type="caution">
    <text evidence="2">The sequence shown here is derived from an EMBL/GenBank/DDBJ whole genome shotgun (WGS) entry which is preliminary data.</text>
</comment>